<gene>
    <name evidence="5" type="ORF">Plec18167_002965</name>
</gene>
<evidence type="ECO:0000313" key="6">
    <source>
        <dbReference type="Proteomes" id="UP001583193"/>
    </source>
</evidence>
<reference evidence="5 6" key="1">
    <citation type="journal article" date="2024" name="IMA Fungus">
        <title>IMA Genome - F19 : A genome assembly and annotation guide to empower mycologists, including annotated draft genome sequences of Ceratocystis pirilliformis, Diaporthe australafricana, Fusarium ophioides, Paecilomyces lecythidis, and Sporothrix stenoceras.</title>
        <authorList>
            <person name="Aylward J."/>
            <person name="Wilson A.M."/>
            <person name="Visagie C.M."/>
            <person name="Spraker J."/>
            <person name="Barnes I."/>
            <person name="Buitendag C."/>
            <person name="Ceriani C."/>
            <person name="Del Mar Angel L."/>
            <person name="du Plessis D."/>
            <person name="Fuchs T."/>
            <person name="Gasser K."/>
            <person name="Kramer D."/>
            <person name="Li W."/>
            <person name="Munsamy K."/>
            <person name="Piso A."/>
            <person name="Price J.L."/>
            <person name="Sonnekus B."/>
            <person name="Thomas C."/>
            <person name="van der Nest A."/>
            <person name="van Dijk A."/>
            <person name="van Heerden A."/>
            <person name="van Vuuren N."/>
            <person name="Yilmaz N."/>
            <person name="Duong T.A."/>
            <person name="van der Merwe N.A."/>
            <person name="Wingfield M.J."/>
            <person name="Wingfield B.D."/>
        </authorList>
    </citation>
    <scope>NUCLEOTIDE SEQUENCE [LARGE SCALE GENOMIC DNA]</scope>
    <source>
        <strain evidence="5 6">CMW 18167</strain>
    </source>
</reference>
<dbReference type="InterPro" id="IPR018466">
    <property type="entry name" value="Kre9/Knh1-like_N"/>
</dbReference>
<feature type="region of interest" description="Disordered" evidence="2">
    <location>
        <begin position="122"/>
        <end position="191"/>
    </location>
</feature>
<evidence type="ECO:0000256" key="2">
    <source>
        <dbReference type="SAM" id="MobiDB-lite"/>
    </source>
</evidence>
<sequence length="221" mass="21664">MKFTVATLVALAASACAIQVTYPGKDAKLDLTKENKIQWNSVDTDAKTIDIYLVNNNVYPNVNTKIASGVDTSKGSYTFDLKGAKAGTGYQINLVADSAQNNGILAQSQEFDVTEAGSSSTSAVTFTDTTTGASTSTTSGSSSTTLSTSTTGTASASSSASASAASSSGSASSSASKTASKTGSSASSSGSAAAASTNAANALSASAGAGTFLMAVAALFL</sequence>
<keyword evidence="6" id="KW-1185">Reference proteome</keyword>
<protein>
    <recommendedName>
        <fullName evidence="4">Yeast cell wall synthesis Kre9/Knh1-like N-terminal domain-containing protein</fullName>
    </recommendedName>
</protein>
<organism evidence="5 6">
    <name type="scientific">Paecilomyces lecythidis</name>
    <dbReference type="NCBI Taxonomy" id="3004212"/>
    <lineage>
        <taxon>Eukaryota</taxon>
        <taxon>Fungi</taxon>
        <taxon>Dikarya</taxon>
        <taxon>Ascomycota</taxon>
        <taxon>Pezizomycotina</taxon>
        <taxon>Eurotiomycetes</taxon>
        <taxon>Eurotiomycetidae</taxon>
        <taxon>Eurotiales</taxon>
        <taxon>Thermoascaceae</taxon>
        <taxon>Paecilomyces</taxon>
    </lineage>
</organism>
<dbReference type="Proteomes" id="UP001583193">
    <property type="component" value="Unassembled WGS sequence"/>
</dbReference>
<comment type="caution">
    <text evidence="5">The sequence shown here is derived from an EMBL/GenBank/DDBJ whole genome shotgun (WGS) entry which is preliminary data.</text>
</comment>
<keyword evidence="1 3" id="KW-0732">Signal</keyword>
<feature type="domain" description="Yeast cell wall synthesis Kre9/Knh1-like N-terminal" evidence="4">
    <location>
        <begin position="23"/>
        <end position="113"/>
    </location>
</feature>
<dbReference type="PANTHER" id="PTHR35185:SF1">
    <property type="entry name" value="UPF0619 GPI-ANCHORED MEMBRANE PROTEIN C1322.10"/>
    <property type="match status" value="1"/>
</dbReference>
<evidence type="ECO:0000256" key="1">
    <source>
        <dbReference type="ARBA" id="ARBA00022729"/>
    </source>
</evidence>
<dbReference type="InterPro" id="IPR052479">
    <property type="entry name" value="GPI-anchor_Adhesion_Reg"/>
</dbReference>
<dbReference type="Pfam" id="PF10342">
    <property type="entry name" value="Kre9_KNH"/>
    <property type="match status" value="1"/>
</dbReference>
<evidence type="ECO:0000259" key="4">
    <source>
        <dbReference type="Pfam" id="PF10342"/>
    </source>
</evidence>
<feature type="chain" id="PRO_5045248650" description="Yeast cell wall synthesis Kre9/Knh1-like N-terminal domain-containing protein" evidence="3">
    <location>
        <begin position="18"/>
        <end position="221"/>
    </location>
</feature>
<feature type="signal peptide" evidence="3">
    <location>
        <begin position="1"/>
        <end position="17"/>
    </location>
</feature>
<proteinExistence type="predicted"/>
<evidence type="ECO:0000256" key="3">
    <source>
        <dbReference type="SAM" id="SignalP"/>
    </source>
</evidence>
<dbReference type="EMBL" id="JAVDPF010000006">
    <property type="protein sequence ID" value="KAL1882549.1"/>
    <property type="molecule type" value="Genomic_DNA"/>
</dbReference>
<name>A0ABR3Y2U1_9EURO</name>
<dbReference type="PROSITE" id="PS51257">
    <property type="entry name" value="PROKAR_LIPOPROTEIN"/>
    <property type="match status" value="1"/>
</dbReference>
<evidence type="ECO:0000313" key="5">
    <source>
        <dbReference type="EMBL" id="KAL1882549.1"/>
    </source>
</evidence>
<accession>A0ABR3Y2U1</accession>
<dbReference type="PANTHER" id="PTHR35185">
    <property type="entry name" value="SERINE/THREONINE-RICH PROTEIN ADG2-RELATED"/>
    <property type="match status" value="1"/>
</dbReference>